<proteinExistence type="predicted"/>
<evidence type="ECO:0000313" key="2">
    <source>
        <dbReference type="Proteomes" id="UP000193498"/>
    </source>
</evidence>
<gene>
    <name evidence="1" type="ORF">K493DRAFT_411067</name>
</gene>
<reference evidence="1 2" key="1">
    <citation type="submission" date="2016-07" db="EMBL/GenBank/DDBJ databases">
        <title>Pervasive Adenine N6-methylation of Active Genes in Fungi.</title>
        <authorList>
            <consortium name="DOE Joint Genome Institute"/>
            <person name="Mondo S.J."/>
            <person name="Dannebaum R.O."/>
            <person name="Kuo R.C."/>
            <person name="Labutti K."/>
            <person name="Haridas S."/>
            <person name="Kuo A."/>
            <person name="Salamov A."/>
            <person name="Ahrendt S.R."/>
            <person name="Lipzen A."/>
            <person name="Sullivan W."/>
            <person name="Andreopoulos W.B."/>
            <person name="Clum A."/>
            <person name="Lindquist E."/>
            <person name="Daum C."/>
            <person name="Ramamoorthy G.K."/>
            <person name="Gryganskyi A."/>
            <person name="Culley D."/>
            <person name="Magnuson J.K."/>
            <person name="James T.Y."/>
            <person name="O'Malley M.A."/>
            <person name="Stajich J.E."/>
            <person name="Spatafora J.W."/>
            <person name="Visel A."/>
            <person name="Grigoriev I.V."/>
        </authorList>
    </citation>
    <scope>NUCLEOTIDE SEQUENCE [LARGE SCALE GENOMIC DNA]</scope>
    <source>
        <strain evidence="1 2">CBS 931.73</strain>
    </source>
</reference>
<name>A0A1Y1XRF6_9FUNG</name>
<dbReference type="InParanoid" id="A0A1Y1XRF6"/>
<dbReference type="Proteomes" id="UP000193498">
    <property type="component" value="Unassembled WGS sequence"/>
</dbReference>
<protein>
    <submittedName>
        <fullName evidence="1">Uncharacterized protein</fullName>
    </submittedName>
</protein>
<evidence type="ECO:0000313" key="1">
    <source>
        <dbReference type="EMBL" id="ORX88342.1"/>
    </source>
</evidence>
<organism evidence="1 2">
    <name type="scientific">Basidiobolus meristosporus CBS 931.73</name>
    <dbReference type="NCBI Taxonomy" id="1314790"/>
    <lineage>
        <taxon>Eukaryota</taxon>
        <taxon>Fungi</taxon>
        <taxon>Fungi incertae sedis</taxon>
        <taxon>Zoopagomycota</taxon>
        <taxon>Entomophthoromycotina</taxon>
        <taxon>Basidiobolomycetes</taxon>
        <taxon>Basidiobolales</taxon>
        <taxon>Basidiobolaceae</taxon>
        <taxon>Basidiobolus</taxon>
    </lineage>
</organism>
<comment type="caution">
    <text evidence="1">The sequence shown here is derived from an EMBL/GenBank/DDBJ whole genome shotgun (WGS) entry which is preliminary data.</text>
</comment>
<accession>A0A1Y1XRF6</accession>
<dbReference type="EMBL" id="MCFE01000535">
    <property type="protein sequence ID" value="ORX88342.1"/>
    <property type="molecule type" value="Genomic_DNA"/>
</dbReference>
<sequence length="178" mass="20394">MKVIKYHLGTYTHHCPVEQLFTFHLKLRDLDQIFCDTNSGYIYNNGEIYVEAHLVKEIARQVGEKVLIELCQLDESAIRSDTIRNVLNPLPNVDLEDELEMMEADLHVVVGLHSGHGEVQVKTEELIDSSGFHIPRLSKSPQLDKTVRRAWVWKGATIYYGSHLRRFITSSNEPPIPS</sequence>
<keyword evidence="2" id="KW-1185">Reference proteome</keyword>
<dbReference type="AlphaFoldDB" id="A0A1Y1XRF6"/>